<dbReference type="InterPro" id="IPR003347">
    <property type="entry name" value="JmjC_dom"/>
</dbReference>
<dbReference type="RefSeq" id="WP_203713556.1">
    <property type="nucleotide sequence ID" value="NZ_BONE01000022.1"/>
</dbReference>
<dbReference type="PROSITE" id="PS51184">
    <property type="entry name" value="JMJC"/>
    <property type="match status" value="1"/>
</dbReference>
<accession>A0ABQ4CQK1</accession>
<gene>
    <name evidence="5" type="ORF">Asi02nite_30940</name>
</gene>
<dbReference type="PANTHER" id="PTHR13096">
    <property type="entry name" value="MINA53 MYC INDUCED NUCLEAR ANTIGEN"/>
    <property type="match status" value="1"/>
</dbReference>
<dbReference type="Proteomes" id="UP000604117">
    <property type="component" value="Unassembled WGS sequence"/>
</dbReference>
<comment type="caution">
    <text evidence="5">The sequence shown here is derived from an EMBL/GenBank/DDBJ whole genome shotgun (WGS) entry which is preliminary data.</text>
</comment>
<feature type="domain" description="JmjC" evidence="4">
    <location>
        <begin position="105"/>
        <end position="243"/>
    </location>
</feature>
<dbReference type="SUPFAM" id="SSF51197">
    <property type="entry name" value="Clavaminate synthase-like"/>
    <property type="match status" value="1"/>
</dbReference>
<dbReference type="InterPro" id="IPR039994">
    <property type="entry name" value="NO66-like"/>
</dbReference>
<organism evidence="5 6">
    <name type="scientific">Asanoa siamensis</name>
    <dbReference type="NCBI Taxonomy" id="926357"/>
    <lineage>
        <taxon>Bacteria</taxon>
        <taxon>Bacillati</taxon>
        <taxon>Actinomycetota</taxon>
        <taxon>Actinomycetes</taxon>
        <taxon>Micromonosporales</taxon>
        <taxon>Micromonosporaceae</taxon>
        <taxon>Asanoa</taxon>
    </lineage>
</organism>
<dbReference type="PANTHER" id="PTHR13096:SF8">
    <property type="entry name" value="RIBOSOMAL OXYGENASE 1"/>
    <property type="match status" value="1"/>
</dbReference>
<protein>
    <recommendedName>
        <fullName evidence="4">JmjC domain-containing protein</fullName>
    </recommendedName>
</protein>
<keyword evidence="2" id="KW-0479">Metal-binding</keyword>
<reference evidence="5 6" key="1">
    <citation type="submission" date="2021-01" db="EMBL/GenBank/DDBJ databases">
        <title>Whole genome shotgun sequence of Asanoa siamensis NBRC 107932.</title>
        <authorList>
            <person name="Komaki H."/>
            <person name="Tamura T."/>
        </authorList>
    </citation>
    <scope>NUCLEOTIDE SEQUENCE [LARGE SCALE GENOMIC DNA]</scope>
    <source>
        <strain evidence="5 6">NBRC 107932</strain>
    </source>
</reference>
<evidence type="ECO:0000313" key="6">
    <source>
        <dbReference type="Proteomes" id="UP000604117"/>
    </source>
</evidence>
<name>A0ABQ4CQK1_9ACTN</name>
<dbReference type="Pfam" id="PF08007">
    <property type="entry name" value="JmjC_2"/>
    <property type="match status" value="1"/>
</dbReference>
<sequence>MTHDQYLSDSVWADLFAKQEQVHDLGWFSRPTRFVAGDRIRAMISRQAIEHWVAYGNLRYPQISLNFAGHAAPPTSFTWTRRLGDRQLVGCADPPKIEAQLAEGATMVLINVEHWHEPLGLFCTRLGDATGAAVETYGYLTAPDQFGSQPHRDTAHVFVVQIEGNKRWTLYDIPDDDDWERGIIPGSTPVSEQLELEPGDGLYLPPGLGHRAQAGSEGSLHLTISVQPPAVSDVVAAWARLMGRRQLPQSRLPLGSAARVAAVRSTLASLGVEITGTTAAEVASLVASWQRQDRD</sequence>
<keyword evidence="6" id="KW-1185">Reference proteome</keyword>
<dbReference type="Gene3D" id="2.60.120.650">
    <property type="entry name" value="Cupin"/>
    <property type="match status" value="1"/>
</dbReference>
<keyword evidence="3" id="KW-0408">Iron</keyword>
<evidence type="ECO:0000256" key="2">
    <source>
        <dbReference type="ARBA" id="ARBA00022723"/>
    </source>
</evidence>
<evidence type="ECO:0000256" key="1">
    <source>
        <dbReference type="ARBA" id="ARBA00001954"/>
    </source>
</evidence>
<evidence type="ECO:0000313" key="5">
    <source>
        <dbReference type="EMBL" id="GIF73576.1"/>
    </source>
</evidence>
<evidence type="ECO:0000256" key="3">
    <source>
        <dbReference type="ARBA" id="ARBA00023004"/>
    </source>
</evidence>
<evidence type="ECO:0000259" key="4">
    <source>
        <dbReference type="PROSITE" id="PS51184"/>
    </source>
</evidence>
<comment type="cofactor">
    <cofactor evidence="1">
        <name>Fe(2+)</name>
        <dbReference type="ChEBI" id="CHEBI:29033"/>
    </cofactor>
</comment>
<proteinExistence type="predicted"/>
<dbReference type="EMBL" id="BONE01000022">
    <property type="protein sequence ID" value="GIF73576.1"/>
    <property type="molecule type" value="Genomic_DNA"/>
</dbReference>